<feature type="transmembrane region" description="Helical" evidence="1">
    <location>
        <begin position="70"/>
        <end position="92"/>
    </location>
</feature>
<evidence type="ECO:0000313" key="3">
    <source>
        <dbReference type="Proteomes" id="UP001523003"/>
    </source>
</evidence>
<keyword evidence="1" id="KW-1133">Transmembrane helix</keyword>
<dbReference type="Proteomes" id="UP001523003">
    <property type="component" value="Unassembled WGS sequence"/>
</dbReference>
<sequence length="120" mass="13565">MKDDISLWSAIIISIFLILGSSLTLIGTIGLVRFSNFYERLHTSSLSTSWGGSSIIIASFFYSMLVDHKFVVHEILLIIFLFMTTPITSMLLSQTASYRNQSEDSLKKPLSLLFHKKKKS</sequence>
<dbReference type="PANTHER" id="PTHR34703">
    <property type="entry name" value="ANTIPORTER SUBUNIT MNHG2-RELATED"/>
    <property type="match status" value="1"/>
</dbReference>
<dbReference type="PANTHER" id="PTHR34703:SF1">
    <property type="entry name" value="ANTIPORTER SUBUNIT MNHG2-RELATED"/>
    <property type="match status" value="1"/>
</dbReference>
<dbReference type="EMBL" id="JAMCOF010000001">
    <property type="protein sequence ID" value="MCL6229093.1"/>
    <property type="molecule type" value="Genomic_DNA"/>
</dbReference>
<keyword evidence="3" id="KW-1185">Reference proteome</keyword>
<feature type="transmembrane region" description="Helical" evidence="1">
    <location>
        <begin position="44"/>
        <end position="64"/>
    </location>
</feature>
<proteinExistence type="predicted"/>
<comment type="caution">
    <text evidence="2">The sequence shown here is derived from an EMBL/GenBank/DDBJ whole genome shotgun (WGS) entry which is preliminary data.</text>
</comment>
<gene>
    <name evidence="2" type="primary">mnhG</name>
    <name evidence="2" type="ORF">M4Z11_00425</name>
</gene>
<dbReference type="Pfam" id="PF03334">
    <property type="entry name" value="PhaG_MnhG_YufB"/>
    <property type="match status" value="1"/>
</dbReference>
<name>A0ABT0P6K2_9HYPH</name>
<dbReference type="RefSeq" id="WP_249674297.1">
    <property type="nucleotide sequence ID" value="NZ_JAMCOF010000001.1"/>
</dbReference>
<keyword evidence="1" id="KW-0472">Membrane</keyword>
<dbReference type="InterPro" id="IPR005133">
    <property type="entry name" value="PhaG_MnhG_YufB"/>
</dbReference>
<reference evidence="2 3" key="1">
    <citation type="submission" date="2022-05" db="EMBL/GenBank/DDBJ databases">
        <title>Description of the Bartonella bilalgolemii sp. nov. Isolated from Apodemus uralensis (Pallas 1811).</title>
        <authorList>
            <person name="Zgheib R."/>
            <person name="Celebi B."/>
        </authorList>
    </citation>
    <scope>NUCLEOTIDE SEQUENCE [LARGE SCALE GENOMIC DNA]</scope>
    <source>
        <strain evidence="2 3">G70</strain>
    </source>
</reference>
<organism evidence="2 3">
    <name type="scientific">Bartonella bilalgolemii</name>
    <dbReference type="NCBI Taxonomy" id="2942911"/>
    <lineage>
        <taxon>Bacteria</taxon>
        <taxon>Pseudomonadati</taxon>
        <taxon>Pseudomonadota</taxon>
        <taxon>Alphaproteobacteria</taxon>
        <taxon>Hyphomicrobiales</taxon>
        <taxon>Bartonellaceae</taxon>
        <taxon>Bartonella</taxon>
    </lineage>
</organism>
<protein>
    <submittedName>
        <fullName evidence="2">Monovalent cation/H(+) antiporter subunit G</fullName>
    </submittedName>
</protein>
<evidence type="ECO:0000313" key="2">
    <source>
        <dbReference type="EMBL" id="MCL6229093.1"/>
    </source>
</evidence>
<evidence type="ECO:0000256" key="1">
    <source>
        <dbReference type="SAM" id="Phobius"/>
    </source>
</evidence>
<dbReference type="NCBIfam" id="TIGR01300">
    <property type="entry name" value="CPA3_mnhG_phaG"/>
    <property type="match status" value="1"/>
</dbReference>
<accession>A0ABT0P6K2</accession>
<keyword evidence="1" id="KW-0812">Transmembrane</keyword>
<feature type="transmembrane region" description="Helical" evidence="1">
    <location>
        <begin position="6"/>
        <end position="32"/>
    </location>
</feature>